<evidence type="ECO:0000313" key="2">
    <source>
        <dbReference type="Proteomes" id="UP001139031"/>
    </source>
</evidence>
<keyword evidence="2" id="KW-1185">Reference proteome</keyword>
<sequence>MTSVDVHALALEKVGRILGPQRARTLLQAFLARSEKLALATTSDLQEFGEALGAYGGIEQAVGALLMVQAVLIETAEPAPVPAATPRDPR</sequence>
<accession>A0ABS7TXW7</accession>
<evidence type="ECO:0000313" key="1">
    <source>
        <dbReference type="EMBL" id="MBZ5713107.1"/>
    </source>
</evidence>
<reference evidence="1" key="1">
    <citation type="submission" date="2021-08" db="EMBL/GenBank/DDBJ databases">
        <authorList>
            <person name="Stevens D.C."/>
        </authorList>
    </citation>
    <scope>NUCLEOTIDE SEQUENCE</scope>
    <source>
        <strain evidence="1">DSM 53165</strain>
    </source>
</reference>
<dbReference type="Proteomes" id="UP001139031">
    <property type="component" value="Unassembled WGS sequence"/>
</dbReference>
<dbReference type="EMBL" id="JAIRAU010000039">
    <property type="protein sequence ID" value="MBZ5713107.1"/>
    <property type="molecule type" value="Genomic_DNA"/>
</dbReference>
<name>A0ABS7TXW7_9BACT</name>
<gene>
    <name evidence="1" type="ORF">K7C98_28055</name>
</gene>
<proteinExistence type="predicted"/>
<organism evidence="1 2">
    <name type="scientific">Nannocystis pusilla</name>
    <dbReference type="NCBI Taxonomy" id="889268"/>
    <lineage>
        <taxon>Bacteria</taxon>
        <taxon>Pseudomonadati</taxon>
        <taxon>Myxococcota</taxon>
        <taxon>Polyangia</taxon>
        <taxon>Nannocystales</taxon>
        <taxon>Nannocystaceae</taxon>
        <taxon>Nannocystis</taxon>
    </lineage>
</organism>
<dbReference type="RefSeq" id="WP_224194853.1">
    <property type="nucleotide sequence ID" value="NZ_JAIRAU010000039.1"/>
</dbReference>
<protein>
    <submittedName>
        <fullName evidence="1">Uncharacterized protein</fullName>
    </submittedName>
</protein>
<comment type="caution">
    <text evidence="1">The sequence shown here is derived from an EMBL/GenBank/DDBJ whole genome shotgun (WGS) entry which is preliminary data.</text>
</comment>